<gene>
    <name evidence="1" type="ORF">UFOPK4035_00123</name>
</gene>
<reference evidence="1" key="1">
    <citation type="submission" date="2020-05" db="EMBL/GenBank/DDBJ databases">
        <authorList>
            <person name="Chiriac C."/>
            <person name="Salcher M."/>
            <person name="Ghai R."/>
            <person name="Kavagutti S V."/>
        </authorList>
    </citation>
    <scope>NUCLEOTIDE SEQUENCE</scope>
</reference>
<dbReference type="EMBL" id="CAFBOX010000010">
    <property type="protein sequence ID" value="CAB4989841.1"/>
    <property type="molecule type" value="Genomic_DNA"/>
</dbReference>
<organism evidence="1">
    <name type="scientific">freshwater metagenome</name>
    <dbReference type="NCBI Taxonomy" id="449393"/>
    <lineage>
        <taxon>unclassified sequences</taxon>
        <taxon>metagenomes</taxon>
        <taxon>ecological metagenomes</taxon>
    </lineage>
</organism>
<sequence length="122" mass="12805">MRTMALTWSLVFTPSIERITEPAGMPAFSAPSPGTSLRIFAPTPVYVASRFTPNTGRVDLPVAIISSITRFASFIGIENPSPMLPAVPPLESVAIAEFTPIILPCASKSAPPELPGLIAASV</sequence>
<protein>
    <submittedName>
        <fullName evidence="1">Unannotated protein</fullName>
    </submittedName>
</protein>
<accession>A0A6J7N8V3</accession>
<dbReference type="AlphaFoldDB" id="A0A6J7N8V3"/>
<name>A0A6J7N8V3_9ZZZZ</name>
<evidence type="ECO:0000313" key="1">
    <source>
        <dbReference type="EMBL" id="CAB4989841.1"/>
    </source>
</evidence>
<proteinExistence type="predicted"/>